<protein>
    <submittedName>
        <fullName evidence="2">MarR family transcriptional regulator</fullName>
    </submittedName>
</protein>
<dbReference type="Gene3D" id="1.10.10.10">
    <property type="entry name" value="Winged helix-like DNA-binding domain superfamily/Winged helix DNA-binding domain"/>
    <property type="match status" value="1"/>
</dbReference>
<dbReference type="AlphaFoldDB" id="W4N9F8"/>
<dbReference type="PANTHER" id="PTHR33164:SF101">
    <property type="entry name" value="TRANSCRIPTIONAL REPRESSOR MPRA"/>
    <property type="match status" value="1"/>
</dbReference>
<evidence type="ECO:0000313" key="3">
    <source>
        <dbReference type="Proteomes" id="UP000019155"/>
    </source>
</evidence>
<name>W4N9F8_9BIFI</name>
<dbReference type="STRING" id="1435051.BMOU_1203"/>
<dbReference type="EMBL" id="AZMV01000005">
    <property type="protein sequence ID" value="ETY71290.1"/>
    <property type="molecule type" value="Genomic_DNA"/>
</dbReference>
<feature type="domain" description="HTH marR-type" evidence="1">
    <location>
        <begin position="7"/>
        <end position="150"/>
    </location>
</feature>
<reference evidence="2 3" key="1">
    <citation type="journal article" date="2014" name="Genome Announc.">
        <title>The Genome Sequence of Bifidobacterium moukalabense DSM 27321 Highlights the Close Phylogenetic Relatedness with the Bifidobacterium dentium Taxon.</title>
        <authorList>
            <person name="Lugli G.A."/>
            <person name="Duranti S."/>
            <person name="Milani C."/>
            <person name="Turroni F."/>
            <person name="Viappiani A."/>
            <person name="Mangifesta M."/>
            <person name="van Sinderen D."/>
            <person name="Ventura M."/>
        </authorList>
    </citation>
    <scope>NUCLEOTIDE SEQUENCE [LARGE SCALE GENOMIC DNA]</scope>
    <source>
        <strain evidence="2 3">DSM 27321</strain>
    </source>
</reference>
<comment type="caution">
    <text evidence="2">The sequence shown here is derived from an EMBL/GenBank/DDBJ whole genome shotgun (WGS) entry which is preliminary data.</text>
</comment>
<keyword evidence="3" id="KW-1185">Reference proteome</keyword>
<dbReference type="InterPro" id="IPR036390">
    <property type="entry name" value="WH_DNA-bd_sf"/>
</dbReference>
<dbReference type="Pfam" id="PF01047">
    <property type="entry name" value="MarR"/>
    <property type="match status" value="1"/>
</dbReference>
<evidence type="ECO:0000259" key="1">
    <source>
        <dbReference type="PROSITE" id="PS50995"/>
    </source>
</evidence>
<dbReference type="PRINTS" id="PR00598">
    <property type="entry name" value="HTHMARR"/>
</dbReference>
<evidence type="ECO:0000313" key="2">
    <source>
        <dbReference type="EMBL" id="ETY71290.1"/>
    </source>
</evidence>
<dbReference type="SMART" id="SM00347">
    <property type="entry name" value="HTH_MARR"/>
    <property type="match status" value="1"/>
</dbReference>
<dbReference type="SUPFAM" id="SSF46785">
    <property type="entry name" value="Winged helix' DNA-binding domain"/>
    <property type="match status" value="1"/>
</dbReference>
<proteinExistence type="predicted"/>
<sequence length="159" mass="18097">MTDLRRSEDVERDVRIMQKYMAFQSEFAKKMSARRNDTGGGNPSLFSLSSRGQGRIVSLLRERGSMSQRELAQELHVQPQSTSEMVHKLERKGLIQRTRSDYDARVFVVRLTDAGAELAEGMLRTKPMLLNVLTDEEKLQFEHVLDKLLDAIETGGVID</sequence>
<dbReference type="RefSeq" id="WP_051428928.1">
    <property type="nucleotide sequence ID" value="NZ_AZMV01000005.1"/>
</dbReference>
<dbReference type="PATRIC" id="fig|1435051.3.peg.1181"/>
<dbReference type="Proteomes" id="UP000019155">
    <property type="component" value="Unassembled WGS sequence"/>
</dbReference>
<organism evidence="2 3">
    <name type="scientific">Bifidobacterium moukalabense DSM 27321</name>
    <dbReference type="NCBI Taxonomy" id="1435051"/>
    <lineage>
        <taxon>Bacteria</taxon>
        <taxon>Bacillati</taxon>
        <taxon>Actinomycetota</taxon>
        <taxon>Actinomycetes</taxon>
        <taxon>Bifidobacteriales</taxon>
        <taxon>Bifidobacteriaceae</taxon>
        <taxon>Bifidobacterium</taxon>
    </lineage>
</organism>
<accession>W4N9F8</accession>
<dbReference type="eggNOG" id="COG1846">
    <property type="taxonomic scope" value="Bacteria"/>
</dbReference>
<dbReference type="PROSITE" id="PS50995">
    <property type="entry name" value="HTH_MARR_2"/>
    <property type="match status" value="1"/>
</dbReference>
<dbReference type="GO" id="GO:0006950">
    <property type="term" value="P:response to stress"/>
    <property type="evidence" value="ECO:0007669"/>
    <property type="project" value="TreeGrafter"/>
</dbReference>
<dbReference type="InterPro" id="IPR036388">
    <property type="entry name" value="WH-like_DNA-bd_sf"/>
</dbReference>
<dbReference type="PANTHER" id="PTHR33164">
    <property type="entry name" value="TRANSCRIPTIONAL REGULATOR, MARR FAMILY"/>
    <property type="match status" value="1"/>
</dbReference>
<dbReference type="GO" id="GO:0003700">
    <property type="term" value="F:DNA-binding transcription factor activity"/>
    <property type="evidence" value="ECO:0007669"/>
    <property type="project" value="InterPro"/>
</dbReference>
<gene>
    <name evidence="2" type="ORF">BMOU_1203</name>
</gene>
<dbReference type="InterPro" id="IPR000835">
    <property type="entry name" value="HTH_MarR-typ"/>
</dbReference>
<dbReference type="InterPro" id="IPR039422">
    <property type="entry name" value="MarR/SlyA-like"/>
</dbReference>